<evidence type="ECO:0000313" key="3">
    <source>
        <dbReference type="Proteomes" id="UP000232323"/>
    </source>
</evidence>
<dbReference type="AlphaFoldDB" id="A0A250XPE1"/>
<protein>
    <submittedName>
        <fullName evidence="2">Uncharacterized protein</fullName>
    </submittedName>
</protein>
<feature type="compositionally biased region" description="Polar residues" evidence="1">
    <location>
        <begin position="131"/>
        <end position="149"/>
    </location>
</feature>
<sequence>MTSDKFVNICQALLKSGAIEDQTCLGVFKKHRGERSMRIPRKVFCKAFIECAKLAGLRLPNVLNLPLTQSPTRKMTAVSNTAVANASRMSWNQTYIAPSGYLVQTGESDQFGIHPSKSPKALIPTRHTSTRSDTLPSPSPAAVNNSKQASRMVDADEKFEVIAAAA</sequence>
<accession>A0A250XPE1</accession>
<gene>
    <name evidence="2" type="ORF">CEUSTIGMA_g12091.t1</name>
</gene>
<comment type="caution">
    <text evidence="2">The sequence shown here is derived from an EMBL/GenBank/DDBJ whole genome shotgun (WGS) entry which is preliminary data.</text>
</comment>
<dbReference type="Proteomes" id="UP000232323">
    <property type="component" value="Unassembled WGS sequence"/>
</dbReference>
<evidence type="ECO:0000256" key="1">
    <source>
        <dbReference type="SAM" id="MobiDB-lite"/>
    </source>
</evidence>
<name>A0A250XPE1_9CHLO</name>
<feature type="region of interest" description="Disordered" evidence="1">
    <location>
        <begin position="113"/>
        <end position="151"/>
    </location>
</feature>
<reference evidence="2 3" key="1">
    <citation type="submission" date="2017-08" db="EMBL/GenBank/DDBJ databases">
        <title>Acidophilic green algal genome provides insights into adaptation to an acidic environment.</title>
        <authorList>
            <person name="Hirooka S."/>
            <person name="Hirose Y."/>
            <person name="Kanesaki Y."/>
            <person name="Higuchi S."/>
            <person name="Fujiwara T."/>
            <person name="Onuma R."/>
            <person name="Era A."/>
            <person name="Ohbayashi R."/>
            <person name="Uzuka A."/>
            <person name="Nozaki H."/>
            <person name="Yoshikawa H."/>
            <person name="Miyagishima S.Y."/>
        </authorList>
    </citation>
    <scope>NUCLEOTIDE SEQUENCE [LARGE SCALE GENOMIC DNA]</scope>
    <source>
        <strain evidence="2 3">NIES-2499</strain>
    </source>
</reference>
<evidence type="ECO:0000313" key="2">
    <source>
        <dbReference type="EMBL" id="GAX84670.1"/>
    </source>
</evidence>
<dbReference type="EMBL" id="BEGY01000132">
    <property type="protein sequence ID" value="GAX84670.1"/>
    <property type="molecule type" value="Genomic_DNA"/>
</dbReference>
<organism evidence="2 3">
    <name type="scientific">Chlamydomonas eustigma</name>
    <dbReference type="NCBI Taxonomy" id="1157962"/>
    <lineage>
        <taxon>Eukaryota</taxon>
        <taxon>Viridiplantae</taxon>
        <taxon>Chlorophyta</taxon>
        <taxon>core chlorophytes</taxon>
        <taxon>Chlorophyceae</taxon>
        <taxon>CS clade</taxon>
        <taxon>Chlamydomonadales</taxon>
        <taxon>Chlamydomonadaceae</taxon>
        <taxon>Chlamydomonas</taxon>
    </lineage>
</organism>
<keyword evidence="3" id="KW-1185">Reference proteome</keyword>
<proteinExistence type="predicted"/>